<dbReference type="EMBL" id="HBIV01012265">
    <property type="protein sequence ID" value="CAE0657528.1"/>
    <property type="molecule type" value="Transcribed_RNA"/>
</dbReference>
<keyword evidence="2 5" id="KW-0812">Transmembrane</keyword>
<feature type="transmembrane region" description="Helical" evidence="5">
    <location>
        <begin position="85"/>
        <end position="104"/>
    </location>
</feature>
<name>A0A7S3YP28_9EUKA</name>
<organism evidence="6">
    <name type="scientific">Lotharella globosa</name>
    <dbReference type="NCBI Taxonomy" id="91324"/>
    <lineage>
        <taxon>Eukaryota</taxon>
        <taxon>Sar</taxon>
        <taxon>Rhizaria</taxon>
        <taxon>Cercozoa</taxon>
        <taxon>Chlorarachniophyceae</taxon>
        <taxon>Lotharella</taxon>
    </lineage>
</organism>
<proteinExistence type="predicted"/>
<dbReference type="Gene3D" id="1.20.1080.10">
    <property type="entry name" value="Glycerol uptake facilitator protein"/>
    <property type="match status" value="1"/>
</dbReference>
<evidence type="ECO:0000256" key="1">
    <source>
        <dbReference type="ARBA" id="ARBA00004141"/>
    </source>
</evidence>
<evidence type="ECO:0000256" key="5">
    <source>
        <dbReference type="SAM" id="Phobius"/>
    </source>
</evidence>
<dbReference type="GO" id="GO:0016020">
    <property type="term" value="C:membrane"/>
    <property type="evidence" value="ECO:0007669"/>
    <property type="project" value="UniProtKB-SubCell"/>
</dbReference>
<gene>
    <name evidence="6" type="ORF">LGLO00237_LOCUS9096</name>
</gene>
<keyword evidence="3 5" id="KW-1133">Transmembrane helix</keyword>
<reference evidence="6" key="1">
    <citation type="submission" date="2021-01" db="EMBL/GenBank/DDBJ databases">
        <authorList>
            <person name="Corre E."/>
            <person name="Pelletier E."/>
            <person name="Niang G."/>
            <person name="Scheremetjew M."/>
            <person name="Finn R."/>
            <person name="Kale V."/>
            <person name="Holt S."/>
            <person name="Cochrane G."/>
            <person name="Meng A."/>
            <person name="Brown T."/>
            <person name="Cohen L."/>
        </authorList>
    </citation>
    <scope>NUCLEOTIDE SEQUENCE</scope>
    <source>
        <strain evidence="6">CCCM811</strain>
    </source>
</reference>
<comment type="subcellular location">
    <subcellularLocation>
        <location evidence="1">Membrane</location>
        <topology evidence="1">Multi-pass membrane protein</topology>
    </subcellularLocation>
</comment>
<keyword evidence="4 5" id="KW-0472">Membrane</keyword>
<evidence type="ECO:0000313" key="6">
    <source>
        <dbReference type="EMBL" id="CAE0657528.1"/>
    </source>
</evidence>
<evidence type="ECO:0000256" key="4">
    <source>
        <dbReference type="ARBA" id="ARBA00023136"/>
    </source>
</evidence>
<evidence type="ECO:0000256" key="2">
    <source>
        <dbReference type="ARBA" id="ARBA00022692"/>
    </source>
</evidence>
<feature type="transmembrane region" description="Helical" evidence="5">
    <location>
        <begin position="7"/>
        <end position="30"/>
    </location>
</feature>
<feature type="transmembrane region" description="Helical" evidence="5">
    <location>
        <begin position="50"/>
        <end position="73"/>
    </location>
</feature>
<dbReference type="InterPro" id="IPR023271">
    <property type="entry name" value="Aquaporin-like"/>
</dbReference>
<dbReference type="AlphaFoldDB" id="A0A7S3YP28"/>
<sequence length="107" mass="11550">MVVCVGLLLCVVCVVCVVCCMLCCFVLLFVVVFRFAGEDGPLSTSDVTPFSAFCIEVATCLVLCFVIFLVTHPKNKILGKDSRPMVPYFIGFTVAGLISLYAPLTQA</sequence>
<dbReference type="SUPFAM" id="SSF81338">
    <property type="entry name" value="Aquaporin-like"/>
    <property type="match status" value="1"/>
</dbReference>
<protein>
    <submittedName>
        <fullName evidence="6">Uncharacterized protein</fullName>
    </submittedName>
</protein>
<evidence type="ECO:0000256" key="3">
    <source>
        <dbReference type="ARBA" id="ARBA00022989"/>
    </source>
</evidence>
<accession>A0A7S3YP28</accession>